<proteinExistence type="predicted"/>
<dbReference type="InterPro" id="IPR000330">
    <property type="entry name" value="SNF2_N"/>
</dbReference>
<dbReference type="Gene3D" id="3.40.50.10810">
    <property type="entry name" value="Tandem AAA-ATPase domain"/>
    <property type="match status" value="1"/>
</dbReference>
<dbReference type="InterPro" id="IPR038718">
    <property type="entry name" value="SNF2-like_sf"/>
</dbReference>
<dbReference type="PANTHER" id="PTHR45626:SF52">
    <property type="entry name" value="SINGLE-STRANDED DNA-DEPENDENT ATPASE (EUROFUNG)"/>
    <property type="match status" value="1"/>
</dbReference>
<dbReference type="EMBL" id="JAPCWZ010000009">
    <property type="protein sequence ID" value="KAK8851008.1"/>
    <property type="molecule type" value="Genomic_DNA"/>
</dbReference>
<evidence type="ECO:0000313" key="11">
    <source>
        <dbReference type="Proteomes" id="UP001390339"/>
    </source>
</evidence>
<dbReference type="Proteomes" id="UP001390339">
    <property type="component" value="Unassembled WGS sequence"/>
</dbReference>
<dbReference type="PROSITE" id="PS51192">
    <property type="entry name" value="HELICASE_ATP_BIND_1"/>
    <property type="match status" value="1"/>
</dbReference>
<dbReference type="InterPro" id="IPR049730">
    <property type="entry name" value="SNF2/RAD54-like_C"/>
</dbReference>
<feature type="transmembrane region" description="Helical" evidence="8">
    <location>
        <begin position="792"/>
        <end position="812"/>
    </location>
</feature>
<dbReference type="SMART" id="SM00487">
    <property type="entry name" value="DEXDc"/>
    <property type="match status" value="1"/>
</dbReference>
<evidence type="ECO:0000313" key="10">
    <source>
        <dbReference type="EMBL" id="KAK8851008.1"/>
    </source>
</evidence>
<feature type="region of interest" description="Disordered" evidence="7">
    <location>
        <begin position="210"/>
        <end position="234"/>
    </location>
</feature>
<gene>
    <name evidence="10" type="ORF">PGQ11_013487</name>
</gene>
<protein>
    <submittedName>
        <fullName evidence="10">SNF2 family N-terminal domain-containing protein</fullName>
    </submittedName>
</protein>
<keyword evidence="5" id="KW-0862">Zinc</keyword>
<keyword evidence="3" id="KW-0863">Zinc-finger</keyword>
<dbReference type="Pfam" id="PF00271">
    <property type="entry name" value="Helicase_C"/>
    <property type="match status" value="1"/>
</dbReference>
<keyword evidence="11" id="KW-1185">Reference proteome</keyword>
<dbReference type="PANTHER" id="PTHR45626">
    <property type="entry name" value="TRANSCRIPTION TERMINATION FACTOR 2-RELATED"/>
    <property type="match status" value="1"/>
</dbReference>
<dbReference type="Pfam" id="PF00176">
    <property type="entry name" value="SNF2-rel_dom"/>
    <property type="match status" value="1"/>
</dbReference>
<dbReference type="InterPro" id="IPR001650">
    <property type="entry name" value="Helicase_C-like"/>
</dbReference>
<evidence type="ECO:0000256" key="6">
    <source>
        <dbReference type="ARBA" id="ARBA00022840"/>
    </source>
</evidence>
<keyword evidence="2" id="KW-0547">Nucleotide-binding</keyword>
<evidence type="ECO:0000256" key="3">
    <source>
        <dbReference type="ARBA" id="ARBA00022771"/>
    </source>
</evidence>
<name>A0ABR2HPV8_9PEZI</name>
<dbReference type="CDD" id="cd18008">
    <property type="entry name" value="DEXDc_SHPRH-like"/>
    <property type="match status" value="1"/>
</dbReference>
<dbReference type="InterPro" id="IPR050628">
    <property type="entry name" value="SNF2_RAD54_helicase_TF"/>
</dbReference>
<dbReference type="SUPFAM" id="SSF52540">
    <property type="entry name" value="P-loop containing nucleoside triphosphate hydrolases"/>
    <property type="match status" value="2"/>
</dbReference>
<keyword evidence="8" id="KW-0812">Transmembrane</keyword>
<evidence type="ECO:0000259" key="9">
    <source>
        <dbReference type="PROSITE" id="PS51192"/>
    </source>
</evidence>
<dbReference type="InterPro" id="IPR014001">
    <property type="entry name" value="Helicase_ATP-bd"/>
</dbReference>
<evidence type="ECO:0000256" key="7">
    <source>
        <dbReference type="SAM" id="MobiDB-lite"/>
    </source>
</evidence>
<keyword evidence="8" id="KW-1133">Transmembrane helix</keyword>
<reference evidence="10 11" key="1">
    <citation type="journal article" date="2024" name="IMA Fungus">
        <title>Apiospora arundinis, a panoply of carbohydrate-active enzymes and secondary metabolites.</title>
        <authorList>
            <person name="Sorensen T."/>
            <person name="Petersen C."/>
            <person name="Muurmann A.T."/>
            <person name="Christiansen J.V."/>
            <person name="Brundto M.L."/>
            <person name="Overgaard C.K."/>
            <person name="Boysen A.T."/>
            <person name="Wollenberg R.D."/>
            <person name="Larsen T.O."/>
            <person name="Sorensen J.L."/>
            <person name="Nielsen K.L."/>
            <person name="Sondergaard T.E."/>
        </authorList>
    </citation>
    <scope>NUCLEOTIDE SEQUENCE [LARGE SCALE GENOMIC DNA]</scope>
    <source>
        <strain evidence="10 11">AAU 773</strain>
    </source>
</reference>
<dbReference type="PROSITE" id="PS00518">
    <property type="entry name" value="ZF_RING_1"/>
    <property type="match status" value="1"/>
</dbReference>
<evidence type="ECO:0000256" key="2">
    <source>
        <dbReference type="ARBA" id="ARBA00022741"/>
    </source>
</evidence>
<dbReference type="InterPro" id="IPR027417">
    <property type="entry name" value="P-loop_NTPase"/>
</dbReference>
<dbReference type="Gene3D" id="3.40.50.300">
    <property type="entry name" value="P-loop containing nucleotide triphosphate hydrolases"/>
    <property type="match status" value="1"/>
</dbReference>
<evidence type="ECO:0000256" key="8">
    <source>
        <dbReference type="SAM" id="Phobius"/>
    </source>
</evidence>
<dbReference type="CDD" id="cd18793">
    <property type="entry name" value="SF2_C_SNF"/>
    <property type="match status" value="1"/>
</dbReference>
<evidence type="ECO:0000256" key="4">
    <source>
        <dbReference type="ARBA" id="ARBA00022801"/>
    </source>
</evidence>
<keyword evidence="8" id="KW-0472">Membrane</keyword>
<keyword evidence="4" id="KW-0378">Hydrolase</keyword>
<sequence>MTYFTNNMDVRPGMLSLKRAYPYESNDYSYQHSPQPSVPLNDKDANVAFSYENTCFGSIIDVEVNPQNIDRLNISTPWQLLPVQSFAVVQDGGFLTLDFLGTKFGRLNKGLCKGLHGLVAQNQVLVQAFIPSSDLVTAMRSPTGQNPKHLPAEINIYGPKAIAREIGATLSKFSIFLQMPRHGLETAEYYNPHILRMDGYPELVPYEKPQELANDTHKTPDRSTGEPRESTRRNDTAVVESILNSLSHHPILREIAVVPGIRTCLLDHQKEAVDFVYRRETEQINSELSLWKYNDVDADEPFYQHVLSGAKQPKRAEARGGIIADEMGLGKSLVVIYTIAGSLARAEAFAAAEDQQRLSQPGRRKASRATLVIVPSSLVYLVLVDNWVDEVRKHTYGGALSFHKHIGSGRHKETQYLYERPIILTTYATVAAEFRRGDSVLANINWFRIVLDEAHDIRNRSTKQFQAVATLPASHRWCLTGTPIQNSLDDLGALVSFLKVPILEKAPTFRKLITNPINSGSKTRFDNLQALLRAVCLRRTRQLLNLPEPQSVERRLPLSEPEKEDYQDLILQGRVEIDMAVSHRGNANSKSAFLESLLKLRLFCNNGRSNAIMQCGPTGLPTDPTEALGYLEQHEQNVCAYCSGVVYFISESAKSDGGNFIPGCPHLICHNCVPYHRGERECCPTCAEQDSSISKTTLPSSAMHIENTANNENMEIGRTVPYPSKLRALLKDVQENSTHKSIVFSSWKKTLRLVSQLFTSCGIRHKTIDGSLPSGERIKVLQDFRSSTGTNILLMTLGTGAVGQVVLASLVFHIRHRALLFG</sequence>
<keyword evidence="1" id="KW-0479">Metal-binding</keyword>
<accession>A0ABR2HPV8</accession>
<feature type="domain" description="Helicase ATP-binding" evidence="9">
    <location>
        <begin position="312"/>
        <end position="501"/>
    </location>
</feature>
<comment type="caution">
    <text evidence="10">The sequence shown here is derived from an EMBL/GenBank/DDBJ whole genome shotgun (WGS) entry which is preliminary data.</text>
</comment>
<dbReference type="InterPro" id="IPR017907">
    <property type="entry name" value="Znf_RING_CS"/>
</dbReference>
<keyword evidence="6" id="KW-0067">ATP-binding</keyword>
<evidence type="ECO:0000256" key="1">
    <source>
        <dbReference type="ARBA" id="ARBA00022723"/>
    </source>
</evidence>
<evidence type="ECO:0000256" key="5">
    <source>
        <dbReference type="ARBA" id="ARBA00022833"/>
    </source>
</evidence>
<organism evidence="10 11">
    <name type="scientific">Apiospora arundinis</name>
    <dbReference type="NCBI Taxonomy" id="335852"/>
    <lineage>
        <taxon>Eukaryota</taxon>
        <taxon>Fungi</taxon>
        <taxon>Dikarya</taxon>
        <taxon>Ascomycota</taxon>
        <taxon>Pezizomycotina</taxon>
        <taxon>Sordariomycetes</taxon>
        <taxon>Xylariomycetidae</taxon>
        <taxon>Amphisphaeriales</taxon>
        <taxon>Apiosporaceae</taxon>
        <taxon>Apiospora</taxon>
    </lineage>
</organism>